<dbReference type="STRING" id="634994.GCWU000323_02601"/>
<dbReference type="HOGENOM" id="CLU_1432923_0_0_0"/>
<feature type="transmembrane region" description="Helical" evidence="1">
    <location>
        <begin position="73"/>
        <end position="96"/>
    </location>
</feature>
<sequence>MERKKMNRNLFESITNKNLFKLSLGIVLFILSLFLPDKQLEIFAKGILGLNLFVEILKNLLEYWYNNHKNLFWWSFVLIPAEVLGTIIVMGIIGYNEPVKVVVESFRMVLFFVGIMIVYLLIVTIAKNYIKKEKWYKPDYKFFINFLILFTILILIIIAVLLKYLNESDISKYITPVALLYVNYFADDL</sequence>
<comment type="caution">
    <text evidence="2">The sequence shown here is derived from an EMBL/GenBank/DDBJ whole genome shotgun (WGS) entry which is preliminary data.</text>
</comment>
<reference evidence="2 3" key="1">
    <citation type="submission" date="2009-09" db="EMBL/GenBank/DDBJ databases">
        <authorList>
            <person name="Weinstock G."/>
            <person name="Sodergren E."/>
            <person name="Clifton S."/>
            <person name="Fulton L."/>
            <person name="Fulton B."/>
            <person name="Courtney L."/>
            <person name="Fronick C."/>
            <person name="Harrison M."/>
            <person name="Strong C."/>
            <person name="Farmer C."/>
            <person name="Delahaunty K."/>
            <person name="Markovic C."/>
            <person name="Hall O."/>
            <person name="Minx P."/>
            <person name="Tomlinson C."/>
            <person name="Mitreva M."/>
            <person name="Nelson J."/>
            <person name="Hou S."/>
            <person name="Wollam A."/>
            <person name="Pepin K.H."/>
            <person name="Johnson M."/>
            <person name="Bhonagiri V."/>
            <person name="Nash W.E."/>
            <person name="Warren W."/>
            <person name="Chinwalla A."/>
            <person name="Mardis E.R."/>
            <person name="Wilson R.K."/>
        </authorList>
    </citation>
    <scope>NUCLEOTIDE SEQUENCE [LARGE SCALE GENOMIC DNA]</scope>
    <source>
        <strain evidence="2 3">F0254</strain>
    </source>
</reference>
<feature type="transmembrane region" description="Helical" evidence="1">
    <location>
        <begin position="142"/>
        <end position="164"/>
    </location>
</feature>
<dbReference type="AlphaFoldDB" id="C9N180"/>
<dbReference type="Proteomes" id="UP000006233">
    <property type="component" value="Unassembled WGS sequence"/>
</dbReference>
<proteinExistence type="predicted"/>
<evidence type="ECO:0000313" key="2">
    <source>
        <dbReference type="EMBL" id="EEX73273.1"/>
    </source>
</evidence>
<keyword evidence="1" id="KW-0812">Transmembrane</keyword>
<feature type="transmembrane region" description="Helical" evidence="1">
    <location>
        <begin position="108"/>
        <end position="130"/>
    </location>
</feature>
<gene>
    <name evidence="2" type="ORF">GCWU000323_02601</name>
</gene>
<accession>C9N180</accession>
<feature type="transmembrane region" description="Helical" evidence="1">
    <location>
        <begin position="20"/>
        <end position="36"/>
    </location>
</feature>
<evidence type="ECO:0000313" key="3">
    <source>
        <dbReference type="Proteomes" id="UP000006233"/>
    </source>
</evidence>
<keyword evidence="1" id="KW-1133">Transmembrane helix</keyword>
<dbReference type="EMBL" id="ACVB02000029">
    <property type="protein sequence ID" value="EEX73273.1"/>
    <property type="molecule type" value="Genomic_DNA"/>
</dbReference>
<feature type="transmembrane region" description="Helical" evidence="1">
    <location>
        <begin position="42"/>
        <end position="61"/>
    </location>
</feature>
<organism evidence="2 3">
    <name type="scientific">Leptotrichia hofstadii F0254</name>
    <dbReference type="NCBI Taxonomy" id="634994"/>
    <lineage>
        <taxon>Bacteria</taxon>
        <taxon>Fusobacteriati</taxon>
        <taxon>Fusobacteriota</taxon>
        <taxon>Fusobacteriia</taxon>
        <taxon>Fusobacteriales</taxon>
        <taxon>Leptotrichiaceae</taxon>
        <taxon>Leptotrichia</taxon>
    </lineage>
</organism>
<protein>
    <submittedName>
        <fullName evidence="2">Uncharacterized protein</fullName>
    </submittedName>
</protein>
<evidence type="ECO:0000256" key="1">
    <source>
        <dbReference type="SAM" id="Phobius"/>
    </source>
</evidence>
<name>C9N180_9FUSO</name>
<keyword evidence="1" id="KW-0472">Membrane</keyword>